<evidence type="ECO:0008006" key="3">
    <source>
        <dbReference type="Google" id="ProtNLM"/>
    </source>
</evidence>
<sequence length="89" mass="9871">MNLPDQPPTFRRPTVAERPWAWRLEDAAGAEVTPTGDHVDGLVEQRFASQADAESWVGELFGELAAAGVDQVTLFEHDRRVYGPMSLHP</sequence>
<dbReference type="Proteomes" id="UP001589750">
    <property type="component" value="Unassembled WGS sequence"/>
</dbReference>
<organism evidence="1 2">
    <name type="scientific">Nocardioides plantarum</name>
    <dbReference type="NCBI Taxonomy" id="29299"/>
    <lineage>
        <taxon>Bacteria</taxon>
        <taxon>Bacillati</taxon>
        <taxon>Actinomycetota</taxon>
        <taxon>Actinomycetes</taxon>
        <taxon>Propionibacteriales</taxon>
        <taxon>Nocardioidaceae</taxon>
        <taxon>Nocardioides</taxon>
    </lineage>
</organism>
<gene>
    <name evidence="1" type="ORF">ACFFRI_12610</name>
</gene>
<evidence type="ECO:0000313" key="1">
    <source>
        <dbReference type="EMBL" id="MFB9313888.1"/>
    </source>
</evidence>
<reference evidence="1 2" key="1">
    <citation type="submission" date="2024-09" db="EMBL/GenBank/DDBJ databases">
        <authorList>
            <person name="Sun Q."/>
            <person name="Mori K."/>
        </authorList>
    </citation>
    <scope>NUCLEOTIDE SEQUENCE [LARGE SCALE GENOMIC DNA]</scope>
    <source>
        <strain evidence="1 2">JCM 9626</strain>
    </source>
</reference>
<protein>
    <recommendedName>
        <fullName evidence="3">GNAT family N-acetyltransferase</fullName>
    </recommendedName>
</protein>
<keyword evidence="2" id="KW-1185">Reference proteome</keyword>
<comment type="caution">
    <text evidence="1">The sequence shown here is derived from an EMBL/GenBank/DDBJ whole genome shotgun (WGS) entry which is preliminary data.</text>
</comment>
<proteinExistence type="predicted"/>
<dbReference type="RefSeq" id="WP_140007381.1">
    <property type="nucleotide sequence ID" value="NZ_JBHMDG010000015.1"/>
</dbReference>
<dbReference type="EMBL" id="JBHMDG010000015">
    <property type="protein sequence ID" value="MFB9313888.1"/>
    <property type="molecule type" value="Genomic_DNA"/>
</dbReference>
<accession>A0ABV5KCS8</accession>
<evidence type="ECO:0000313" key="2">
    <source>
        <dbReference type="Proteomes" id="UP001589750"/>
    </source>
</evidence>
<name>A0ABV5KCS8_9ACTN</name>